<dbReference type="PROSITE" id="PS50405">
    <property type="entry name" value="GST_CTER"/>
    <property type="match status" value="1"/>
</dbReference>
<dbReference type="RefSeq" id="WP_058146343.1">
    <property type="nucleotide sequence ID" value="NZ_CP027169.1"/>
</dbReference>
<dbReference type="Gene3D" id="3.40.30.10">
    <property type="entry name" value="Glutaredoxin"/>
    <property type="match status" value="1"/>
</dbReference>
<feature type="domain" description="GST N-terminal" evidence="2">
    <location>
        <begin position="3"/>
        <end position="81"/>
    </location>
</feature>
<keyword evidence="5" id="KW-1185">Reference proteome</keyword>
<proteinExistence type="predicted"/>
<dbReference type="PANTHER" id="PTHR42673:SF21">
    <property type="entry name" value="GLUTATHIONE S-TRANSFERASE YFCF"/>
    <property type="match status" value="1"/>
</dbReference>
<evidence type="ECO:0000313" key="5">
    <source>
        <dbReference type="Proteomes" id="UP000238390"/>
    </source>
</evidence>
<feature type="domain" description="GST C-terminal" evidence="3">
    <location>
        <begin position="86"/>
        <end position="218"/>
    </location>
</feature>
<dbReference type="InterPro" id="IPR036249">
    <property type="entry name" value="Thioredoxin-like_sf"/>
</dbReference>
<accession>A0A2R3J0T5</accession>
<organism evidence="4 5">
    <name type="scientific">Pseudomonas paraeruginosa</name>
    <dbReference type="NCBI Taxonomy" id="2994495"/>
    <lineage>
        <taxon>Bacteria</taxon>
        <taxon>Pseudomonadati</taxon>
        <taxon>Pseudomonadota</taxon>
        <taxon>Gammaproteobacteria</taxon>
        <taxon>Pseudomonadales</taxon>
        <taxon>Pseudomonadaceae</taxon>
        <taxon>Pseudomonas</taxon>
    </lineage>
</organism>
<dbReference type="InterPro" id="IPR036282">
    <property type="entry name" value="Glutathione-S-Trfase_C_sf"/>
</dbReference>
<dbReference type="GO" id="GO:0016034">
    <property type="term" value="F:maleylacetoacetate isomerase activity"/>
    <property type="evidence" value="ECO:0007669"/>
    <property type="project" value="TreeGrafter"/>
</dbReference>
<dbReference type="AlphaFoldDB" id="A0A2R3J0T5"/>
<evidence type="ECO:0000259" key="3">
    <source>
        <dbReference type="PROSITE" id="PS50405"/>
    </source>
</evidence>
<dbReference type="Pfam" id="PF13417">
    <property type="entry name" value="GST_N_3"/>
    <property type="match status" value="1"/>
</dbReference>
<dbReference type="CDD" id="cd00570">
    <property type="entry name" value="GST_N_family"/>
    <property type="match status" value="1"/>
</dbReference>
<dbReference type="InterPro" id="IPR004045">
    <property type="entry name" value="Glutathione_S-Trfase_N"/>
</dbReference>
<dbReference type="PROSITE" id="PS50404">
    <property type="entry name" value="GST_NTER"/>
    <property type="match status" value="1"/>
</dbReference>
<dbReference type="CDD" id="cd00299">
    <property type="entry name" value="GST_C_family"/>
    <property type="match status" value="1"/>
</dbReference>
<evidence type="ECO:0000259" key="2">
    <source>
        <dbReference type="PROSITE" id="PS50404"/>
    </source>
</evidence>
<dbReference type="EMBL" id="CP027169">
    <property type="protein sequence ID" value="AVK07753.1"/>
    <property type="molecule type" value="Genomic_DNA"/>
</dbReference>
<dbReference type="PANTHER" id="PTHR42673">
    <property type="entry name" value="MALEYLACETOACETATE ISOMERASE"/>
    <property type="match status" value="1"/>
</dbReference>
<dbReference type="SFLD" id="SFLDS00019">
    <property type="entry name" value="Glutathione_Transferase_(cytos"/>
    <property type="match status" value="1"/>
</dbReference>
<dbReference type="GO" id="GO:0004364">
    <property type="term" value="F:glutathione transferase activity"/>
    <property type="evidence" value="ECO:0007669"/>
    <property type="project" value="TreeGrafter"/>
</dbReference>
<protein>
    <submittedName>
        <fullName evidence="4">Glutathione S-transferase, N-terminal domain protein</fullName>
    </submittedName>
</protein>
<evidence type="ECO:0000313" key="4">
    <source>
        <dbReference type="EMBL" id="AVK07753.1"/>
    </source>
</evidence>
<gene>
    <name evidence="4" type="ORF">CSB93_1771</name>
</gene>
<dbReference type="Proteomes" id="UP000238390">
    <property type="component" value="Chromosome"/>
</dbReference>
<evidence type="ECO:0000256" key="1">
    <source>
        <dbReference type="SAM" id="MobiDB-lite"/>
    </source>
</evidence>
<sequence>MAEPLLIIGSYLSPYVRKVLVLLELKSVAYRIDPIVPFFGDEAFERLSPLRQIPVLVDGDFVLNDSSVICQYLEERYPQPSLYPVDLGQRAQARWLEEYADSRLGQVIIWQLFHQQVINRGIWKREPDQAVLQRTYDEDLPSVCAYLEGRTPERGWLLGELSIADVAIACLFRNAQLARYQVDGERWPRLARLLADAFALPVFQRLARFENASAQTPVGEQRKVLGEAGAPLSATSHGREQPVRGPMSR</sequence>
<dbReference type="SUPFAM" id="SSF52833">
    <property type="entry name" value="Thioredoxin-like"/>
    <property type="match status" value="1"/>
</dbReference>
<dbReference type="InterPro" id="IPR010987">
    <property type="entry name" value="Glutathione-S-Trfase_C-like"/>
</dbReference>
<dbReference type="SUPFAM" id="SSF47616">
    <property type="entry name" value="GST C-terminal domain-like"/>
    <property type="match status" value="1"/>
</dbReference>
<reference evidence="4 5" key="1">
    <citation type="submission" date="2018-02" db="EMBL/GenBank/DDBJ databases">
        <title>FDA/CDC Antimicrobial Resistant Isolate Bank Genome Sequencing.</title>
        <authorList>
            <person name="Benahmed F.H."/>
            <person name="Lutgring J.D."/>
            <person name="Yoo B."/>
            <person name="Machado M."/>
            <person name="Brown A."/>
            <person name="McAllister G."/>
            <person name="Perry A."/>
            <person name="Halpin A.L."/>
            <person name="Vavikolanu K."/>
            <person name="Ott S."/>
            <person name="Zhao X."/>
            <person name="Tallon L.J."/>
            <person name="Sadzewicz L."/>
            <person name="Aluvathingal J."/>
            <person name="Nadendla S."/>
            <person name="Voskania-kordi A."/>
            <person name="Simonyan V."/>
            <person name="Patel J."/>
            <person name="Shawar R.M."/>
        </authorList>
    </citation>
    <scope>NUCLEOTIDE SEQUENCE [LARGE SCALE GENOMIC DNA]</scope>
    <source>
        <strain evidence="4 5">AR_0356</strain>
    </source>
</reference>
<dbReference type="InterPro" id="IPR040079">
    <property type="entry name" value="Glutathione_S-Trfase"/>
</dbReference>
<dbReference type="GO" id="GO:0006749">
    <property type="term" value="P:glutathione metabolic process"/>
    <property type="evidence" value="ECO:0007669"/>
    <property type="project" value="TreeGrafter"/>
</dbReference>
<dbReference type="Gene3D" id="1.20.1050.10">
    <property type="match status" value="1"/>
</dbReference>
<feature type="region of interest" description="Disordered" evidence="1">
    <location>
        <begin position="218"/>
        <end position="249"/>
    </location>
</feature>
<dbReference type="SFLD" id="SFLDG00358">
    <property type="entry name" value="Main_(cytGST)"/>
    <property type="match status" value="1"/>
</dbReference>
<dbReference type="GO" id="GO:0006559">
    <property type="term" value="P:L-phenylalanine catabolic process"/>
    <property type="evidence" value="ECO:0007669"/>
    <property type="project" value="TreeGrafter"/>
</dbReference>
<name>A0A2R3J0T5_9PSED</name>